<reference evidence="3 4" key="1">
    <citation type="submission" date="2018-09" db="EMBL/GenBank/DDBJ databases">
        <title>Identification of marine bacteria producing industrial enzymes.</title>
        <authorList>
            <person name="Cheng T.H."/>
            <person name="Saidin J."/>
            <person name="Muhd D.D."/>
            <person name="Isa M.N.M."/>
            <person name="Bakar M.F.A."/>
            <person name="Ismail N."/>
        </authorList>
    </citation>
    <scope>NUCLEOTIDE SEQUENCE [LARGE SCALE GENOMIC DNA]</scope>
    <source>
        <strain evidence="3 4">MNAD 1.6</strain>
    </source>
</reference>
<dbReference type="RefSeq" id="WP_119853526.1">
    <property type="nucleotide sequence ID" value="NZ_QYSE01000003.1"/>
</dbReference>
<protein>
    <submittedName>
        <fullName evidence="3">DUF115 domain-containing protein</fullName>
    </submittedName>
</protein>
<dbReference type="InterPro" id="IPR002826">
    <property type="entry name" value="MptE-like"/>
</dbReference>
<dbReference type="PANTHER" id="PTHR41786:SF1">
    <property type="entry name" value="6-HYDROXYMETHYLPTERIN DIPHOSPHOKINASE MPTE-LIKE DOMAIN-CONTAINING PROTEIN"/>
    <property type="match status" value="1"/>
</dbReference>
<dbReference type="InterPro" id="IPR045376">
    <property type="entry name" value="Maf_N"/>
</dbReference>
<evidence type="ECO:0000259" key="1">
    <source>
        <dbReference type="Pfam" id="PF01973"/>
    </source>
</evidence>
<gene>
    <name evidence="3" type="ORF">D4741_14700</name>
</gene>
<feature type="domain" description="Glycosyltransferase Maf N-terminal" evidence="2">
    <location>
        <begin position="38"/>
        <end position="268"/>
    </location>
</feature>
<dbReference type="Proteomes" id="UP000265938">
    <property type="component" value="Unassembled WGS sequence"/>
</dbReference>
<dbReference type="EMBL" id="QYSE01000003">
    <property type="protein sequence ID" value="RJF34627.1"/>
    <property type="molecule type" value="Genomic_DNA"/>
</dbReference>
<accession>A0A3A3EH31</accession>
<evidence type="ECO:0000259" key="2">
    <source>
        <dbReference type="Pfam" id="PF20157"/>
    </source>
</evidence>
<dbReference type="Pfam" id="PF20157">
    <property type="entry name" value="Maf_flag10_N"/>
    <property type="match status" value="1"/>
</dbReference>
<dbReference type="AlphaFoldDB" id="A0A3A3EH31"/>
<name>A0A3A3EH31_9GAMM</name>
<dbReference type="Pfam" id="PF01973">
    <property type="entry name" value="MptE-like"/>
    <property type="match status" value="1"/>
</dbReference>
<evidence type="ECO:0000313" key="3">
    <source>
        <dbReference type="EMBL" id="RJF34627.1"/>
    </source>
</evidence>
<proteinExistence type="predicted"/>
<dbReference type="PANTHER" id="PTHR41786">
    <property type="entry name" value="MOTILITY ACCESSORY FACTOR MAF"/>
    <property type="match status" value="1"/>
</dbReference>
<sequence length="698" mass="80073">MTLPENFNEEFKQLEQKLAEAQAHELREQKFAIEANERFSKNLAAFEQYYPDVFKAIQEFQPREDFCLHVTKSGHGNFVPKGKKLPLYDENPLEQVSKQVSEAIKNPVFTLTEYTKYNPNNTDLRLHIRYMQSLGKLMHEMKVEGEPELLESLPNKFPTALLFGLGLGYQIELLIEHTTFDYMFIVEPDFEVFYASLYCIDWFSIIQKVDENRNCLFLHIGSTEQELINDINLVVEDIGAYSIVRSFCFQHYKDETLSALMAKFYSDYFRFQFGFGFYNDAITGLAHSFQLLKKNTPFFDAQAAKIDSLKNLPVFIVGNGPSLDEAEEFLKNNHKKAIIFACGTALGSLTSMGIKADFHILVERPYRNYQAVLDMASLDVFKELNLLALNTVYPDTVDLYKWAGLALKGNEAATDFINIMLALHGLGSYMTAPFSNPNVANAGLSFALCFGFKDIYLFGVDNGVVETEHHSKYSIYNYEKKTEFRYFPTKVGEHLLPGNFNKTVKSNSIYATSVKQLEDLIEYKPGASIYNVGNGAVIKGANETHVEDLMELHGDLEKEKHINEIKDKFKLLPINNIKESDVFIDKAIEVGEELLGMAKTDFSTVAEANEVIKRQQRYLYSFRGSVYSHIFQIFKGSLLYYHCPMITVLYKYKSEVECLGVFAQVNELWKAYLTEIIEHLKAEPLAKCDWAFYEHMRK</sequence>
<evidence type="ECO:0000313" key="4">
    <source>
        <dbReference type="Proteomes" id="UP000265938"/>
    </source>
</evidence>
<comment type="caution">
    <text evidence="3">The sequence shown here is derived from an EMBL/GenBank/DDBJ whole genome shotgun (WGS) entry which is preliminary data.</text>
</comment>
<organism evidence="3 4">
    <name type="scientific">Pseudoalteromonas gelatinilytica</name>
    <dbReference type="NCBI Taxonomy" id="1703256"/>
    <lineage>
        <taxon>Bacteria</taxon>
        <taxon>Pseudomonadati</taxon>
        <taxon>Pseudomonadota</taxon>
        <taxon>Gammaproteobacteria</taxon>
        <taxon>Alteromonadales</taxon>
        <taxon>Pseudoalteromonadaceae</taxon>
        <taxon>Pseudoalteromonas</taxon>
    </lineage>
</organism>
<feature type="domain" description="6-hydroxymethylpterin diphosphokinase MptE-like" evidence="1">
    <location>
        <begin position="303"/>
        <end position="464"/>
    </location>
</feature>